<evidence type="ECO:0000256" key="9">
    <source>
        <dbReference type="ARBA" id="ARBA00048531"/>
    </source>
</evidence>
<dbReference type="PANTHER" id="PTHR42885">
    <property type="entry name" value="HISTIDINOL-PHOSPHATE AMINOTRANSFERASE-RELATED"/>
    <property type="match status" value="1"/>
</dbReference>
<evidence type="ECO:0000256" key="7">
    <source>
        <dbReference type="ARBA" id="ARBA00023239"/>
    </source>
</evidence>
<dbReference type="OrthoDB" id="9813612at2"/>
<keyword evidence="5" id="KW-0169">Cobalamin biosynthesis</keyword>
<comment type="catalytic activity">
    <reaction evidence="9">
        <text>O-phospho-L-threonine + H(+) = (R)-1-aminopropan-2-yl phosphate + CO2</text>
        <dbReference type="Rhea" id="RHEA:11492"/>
        <dbReference type="ChEBI" id="CHEBI:15378"/>
        <dbReference type="ChEBI" id="CHEBI:16526"/>
        <dbReference type="ChEBI" id="CHEBI:58563"/>
        <dbReference type="ChEBI" id="CHEBI:58675"/>
        <dbReference type="EC" id="4.1.1.81"/>
    </reaction>
</comment>
<dbReference type="InterPro" id="IPR015422">
    <property type="entry name" value="PyrdxlP-dep_Trfase_small"/>
</dbReference>
<comment type="pathway">
    <text evidence="3">Cofactor biosynthesis; adenosylcobalamin biosynthesis.</text>
</comment>
<dbReference type="GO" id="GO:0048472">
    <property type="term" value="F:threonine-phosphate decarboxylase activity"/>
    <property type="evidence" value="ECO:0007669"/>
    <property type="project" value="UniProtKB-EC"/>
</dbReference>
<dbReference type="Pfam" id="PF00155">
    <property type="entry name" value="Aminotran_1_2"/>
    <property type="match status" value="1"/>
</dbReference>
<dbReference type="AlphaFoldDB" id="B3EC61"/>
<protein>
    <recommendedName>
        <fullName evidence="4">threonine-phosphate decarboxylase</fullName>
        <ecNumber evidence="4">4.1.1.81</ecNumber>
    </recommendedName>
    <alternativeName>
        <fullName evidence="8">L-threonine-O-3-phosphate decarboxylase</fullName>
    </alternativeName>
</protein>
<feature type="domain" description="Aminotransferase class I/classII large" evidence="10">
    <location>
        <begin position="44"/>
        <end position="350"/>
    </location>
</feature>
<dbReference type="KEGG" id="cli:Clim_1067"/>
<dbReference type="Gene3D" id="3.90.1150.10">
    <property type="entry name" value="Aspartate Aminotransferase, domain 1"/>
    <property type="match status" value="1"/>
</dbReference>
<evidence type="ECO:0000313" key="11">
    <source>
        <dbReference type="EMBL" id="ACD90136.1"/>
    </source>
</evidence>
<reference evidence="11 12" key="1">
    <citation type="submission" date="2008-05" db="EMBL/GenBank/DDBJ databases">
        <title>Complete sequence of Chlorobium limicola DSM 245.</title>
        <authorList>
            <consortium name="US DOE Joint Genome Institute"/>
            <person name="Lucas S."/>
            <person name="Copeland A."/>
            <person name="Lapidus A."/>
            <person name="Glavina del Rio T."/>
            <person name="Dalin E."/>
            <person name="Tice H."/>
            <person name="Bruce D."/>
            <person name="Goodwin L."/>
            <person name="Pitluck S."/>
            <person name="Schmutz J."/>
            <person name="Larimer F."/>
            <person name="Land M."/>
            <person name="Hauser L."/>
            <person name="Kyrpides N."/>
            <person name="Ovchinnikova G."/>
            <person name="Zhao F."/>
            <person name="Li T."/>
            <person name="Liu Z."/>
            <person name="Overmann J."/>
            <person name="Bryant D.A."/>
            <person name="Richardson P."/>
        </authorList>
    </citation>
    <scope>NUCLEOTIDE SEQUENCE [LARGE SCALE GENOMIC DNA]</scope>
    <source>
        <strain evidence="12">DSM 245 / NBRC 103803 / 6330</strain>
    </source>
</reference>
<dbReference type="eggNOG" id="COG0079">
    <property type="taxonomic scope" value="Bacteria"/>
</dbReference>
<comment type="function">
    <text evidence="2">Decarboxylates L-threonine-O-3-phosphate to yield (R)-1-amino-2-propanol O-2-phosphate, the precursor for the linkage between the nucleotide loop and the corrin ring in cobalamin.</text>
</comment>
<evidence type="ECO:0000256" key="3">
    <source>
        <dbReference type="ARBA" id="ARBA00004953"/>
    </source>
</evidence>
<evidence type="ECO:0000256" key="6">
    <source>
        <dbReference type="ARBA" id="ARBA00022898"/>
    </source>
</evidence>
<proteinExistence type="predicted"/>
<dbReference type="CDD" id="cd00609">
    <property type="entry name" value="AAT_like"/>
    <property type="match status" value="1"/>
</dbReference>
<evidence type="ECO:0000256" key="2">
    <source>
        <dbReference type="ARBA" id="ARBA00003444"/>
    </source>
</evidence>
<dbReference type="PROSITE" id="PS00105">
    <property type="entry name" value="AA_TRANSFER_CLASS_1"/>
    <property type="match status" value="1"/>
</dbReference>
<dbReference type="InterPro" id="IPR015421">
    <property type="entry name" value="PyrdxlP-dep_Trfase_major"/>
</dbReference>
<dbReference type="InterPro" id="IPR004838">
    <property type="entry name" value="NHTrfase_class1_PyrdxlP-BS"/>
</dbReference>
<dbReference type="EC" id="4.1.1.81" evidence="4"/>
<organism evidence="11 12">
    <name type="scientific">Chlorobium limicola (strain DSM 245 / NBRC 103803 / 6330)</name>
    <dbReference type="NCBI Taxonomy" id="290315"/>
    <lineage>
        <taxon>Bacteria</taxon>
        <taxon>Pseudomonadati</taxon>
        <taxon>Chlorobiota</taxon>
        <taxon>Chlorobiia</taxon>
        <taxon>Chlorobiales</taxon>
        <taxon>Chlorobiaceae</taxon>
        <taxon>Chlorobium/Pelodictyon group</taxon>
        <taxon>Chlorobium</taxon>
    </lineage>
</organism>
<name>B3EC61_CHLL2</name>
<keyword evidence="7" id="KW-0456">Lyase</keyword>
<evidence type="ECO:0000259" key="10">
    <source>
        <dbReference type="Pfam" id="PF00155"/>
    </source>
</evidence>
<accession>B3EC61</accession>
<dbReference type="GO" id="GO:0030170">
    <property type="term" value="F:pyridoxal phosphate binding"/>
    <property type="evidence" value="ECO:0007669"/>
    <property type="project" value="InterPro"/>
</dbReference>
<evidence type="ECO:0000256" key="5">
    <source>
        <dbReference type="ARBA" id="ARBA00022573"/>
    </source>
</evidence>
<evidence type="ECO:0000256" key="4">
    <source>
        <dbReference type="ARBA" id="ARBA00012285"/>
    </source>
</evidence>
<dbReference type="SUPFAM" id="SSF53383">
    <property type="entry name" value="PLP-dependent transferases"/>
    <property type="match status" value="1"/>
</dbReference>
<comment type="cofactor">
    <cofactor evidence="1">
        <name>pyridoxal 5'-phosphate</name>
        <dbReference type="ChEBI" id="CHEBI:597326"/>
    </cofactor>
</comment>
<dbReference type="InterPro" id="IPR004839">
    <property type="entry name" value="Aminotransferase_I/II_large"/>
</dbReference>
<dbReference type="Gene3D" id="3.40.640.10">
    <property type="entry name" value="Type I PLP-dependent aspartate aminotransferase-like (Major domain)"/>
    <property type="match status" value="1"/>
</dbReference>
<dbReference type="InterPro" id="IPR005860">
    <property type="entry name" value="CobD"/>
</dbReference>
<dbReference type="STRING" id="290315.Clim_1067"/>
<dbReference type="UniPathway" id="UPA00148"/>
<gene>
    <name evidence="11" type="ordered locus">Clim_1067</name>
</gene>
<dbReference type="InterPro" id="IPR015424">
    <property type="entry name" value="PyrdxlP-dep_Trfase"/>
</dbReference>
<keyword evidence="6" id="KW-0663">Pyridoxal phosphate</keyword>
<evidence type="ECO:0000313" key="12">
    <source>
        <dbReference type="Proteomes" id="UP000008841"/>
    </source>
</evidence>
<dbReference type="GO" id="GO:0009236">
    <property type="term" value="P:cobalamin biosynthetic process"/>
    <property type="evidence" value="ECO:0007669"/>
    <property type="project" value="UniProtKB-UniPathway"/>
</dbReference>
<evidence type="ECO:0000256" key="1">
    <source>
        <dbReference type="ARBA" id="ARBA00001933"/>
    </source>
</evidence>
<dbReference type="RefSeq" id="WP_012466013.1">
    <property type="nucleotide sequence ID" value="NC_010803.1"/>
</dbReference>
<evidence type="ECO:0000256" key="8">
    <source>
        <dbReference type="ARBA" id="ARBA00029996"/>
    </source>
</evidence>
<dbReference type="HOGENOM" id="CLU_017584_3_2_10"/>
<dbReference type="NCBIfam" id="TIGR01140">
    <property type="entry name" value="L_thr_O3P_dcar"/>
    <property type="match status" value="1"/>
</dbReference>
<dbReference type="EMBL" id="CP001097">
    <property type="protein sequence ID" value="ACD90136.1"/>
    <property type="molecule type" value="Genomic_DNA"/>
</dbReference>
<dbReference type="Proteomes" id="UP000008841">
    <property type="component" value="Chromosome"/>
</dbReference>
<dbReference type="PANTHER" id="PTHR42885:SF1">
    <property type="entry name" value="THREONINE-PHOSPHATE DECARBOXYLASE"/>
    <property type="match status" value="1"/>
</dbReference>
<sequence>MNSLYYHEHGGETERRFGAKPAGLLDFSVNISPLFPLQEPLAIDSTDLQTYPSIDGKGVCGFYARKFGLDAASVIALNGAVEGIYLLPRALGIRRMLLLAPSFYEYERAARIAGAEIGFVELVAGDGFALPAIGELAARLQHYDAFFVANPNNPTGTLFPPEVTMALASRFPDKWFFVDEAFIQFQPDFPEVSLMRRIPAFRNIVVVHSLTKFYALPGLRLGALIAHPDTTRRLYDFKEPWTVNAVAERVAGELAGCFAYEAALRSMIDCERGRLAEALTEIEGVRIAGGAANFFLAQWRRSSSLDELIAHFLSQGIKVRDCRNFRGLEADYFRFAVRTPQENDRFLEALRAVPALQWA</sequence>